<dbReference type="KEGG" id="aph:APH_0126"/>
<reference evidence="1 2" key="1">
    <citation type="journal article" date="2006" name="PLoS Genet.">
        <title>Comparative genomics of emerging human ehrlichiosis agents.</title>
        <authorList>
            <person name="Dunning Hotopp J.C."/>
            <person name="Lin M."/>
            <person name="Madupu R."/>
            <person name="Crabtree J."/>
            <person name="Angiuoli S.V."/>
            <person name="Eisen J.A."/>
            <person name="Seshadri R."/>
            <person name="Ren Q."/>
            <person name="Wu M."/>
            <person name="Utterback T.R."/>
            <person name="Smith S."/>
            <person name="Lewis M."/>
            <person name="Khouri H."/>
            <person name="Zhang C."/>
            <person name="Niu H."/>
            <person name="Lin Q."/>
            <person name="Ohashi N."/>
            <person name="Zhi N."/>
            <person name="Nelson W."/>
            <person name="Brinkac L.M."/>
            <person name="Dodson R.J."/>
            <person name="Rosovitz M.J."/>
            <person name="Sundaram J."/>
            <person name="Daugherty S.C."/>
            <person name="Davidsen T."/>
            <person name="Durkin A.S."/>
            <person name="Gwinn M."/>
            <person name="Haft D.H."/>
            <person name="Selengut J.D."/>
            <person name="Sullivan S.A."/>
            <person name="Zafar N."/>
            <person name="Zhou L."/>
            <person name="Benahmed F."/>
            <person name="Forberger H."/>
            <person name="Halpin R."/>
            <person name="Mulligan S."/>
            <person name="Robinson J."/>
            <person name="White O."/>
            <person name="Rikihisa Y."/>
            <person name="Tettelin H."/>
        </authorList>
    </citation>
    <scope>NUCLEOTIDE SEQUENCE [LARGE SCALE GENOMIC DNA]</scope>
    <source>
        <strain evidence="1 2">HZ</strain>
    </source>
</reference>
<sequence length="32" mass="3588">MAWNLPFVWKDASKVLRLTAISVCGALNDRVL</sequence>
<name>Q2GLJ8_ANAPZ</name>
<dbReference type="EnsemblBacteria" id="ABD44021">
    <property type="protein sequence ID" value="ABD44021"/>
    <property type="gene ID" value="APH_0126"/>
</dbReference>
<dbReference type="HOGENOM" id="CLU_3387740_0_0_5"/>
<protein>
    <submittedName>
        <fullName evidence="1">Uncharacterized protein</fullName>
    </submittedName>
</protein>
<proteinExistence type="predicted"/>
<keyword evidence="2" id="KW-1185">Reference proteome</keyword>
<dbReference type="PaxDb" id="212042-APH_0126"/>
<organism evidence="1 2">
    <name type="scientific">Anaplasma phagocytophilum (strain HZ)</name>
    <dbReference type="NCBI Taxonomy" id="212042"/>
    <lineage>
        <taxon>Bacteria</taxon>
        <taxon>Pseudomonadati</taxon>
        <taxon>Pseudomonadota</taxon>
        <taxon>Alphaproteobacteria</taxon>
        <taxon>Rickettsiales</taxon>
        <taxon>Anaplasmataceae</taxon>
        <taxon>Anaplasma</taxon>
        <taxon>phagocytophilum group</taxon>
    </lineage>
</organism>
<gene>
    <name evidence="1" type="ordered locus">APH_0126</name>
</gene>
<dbReference type="Proteomes" id="UP000001943">
    <property type="component" value="Chromosome"/>
</dbReference>
<evidence type="ECO:0000313" key="1">
    <source>
        <dbReference type="EMBL" id="ABD44021.1"/>
    </source>
</evidence>
<accession>Q2GLJ8</accession>
<dbReference type="AlphaFoldDB" id="Q2GLJ8"/>
<dbReference type="EMBL" id="CP000235">
    <property type="protein sequence ID" value="ABD44021.1"/>
    <property type="molecule type" value="Genomic_DNA"/>
</dbReference>
<dbReference type="STRING" id="212042.APH_0126"/>
<evidence type="ECO:0000313" key="2">
    <source>
        <dbReference type="Proteomes" id="UP000001943"/>
    </source>
</evidence>